<reference evidence="2" key="2">
    <citation type="journal article" date="2023" name="Infect Dis Poverty">
        <title>Chromosome-scale genome of the human blood fluke Schistosoma mekongi and its implications for public health.</title>
        <authorList>
            <person name="Zhou M."/>
            <person name="Xu L."/>
            <person name="Xu D."/>
            <person name="Chen W."/>
            <person name="Khan J."/>
            <person name="Hu Y."/>
            <person name="Huang H."/>
            <person name="Wei H."/>
            <person name="Zhang Y."/>
            <person name="Chusongsang P."/>
            <person name="Tanasarnprasert K."/>
            <person name="Hu X."/>
            <person name="Limpanont Y."/>
            <person name="Lv Z."/>
        </authorList>
    </citation>
    <scope>NUCLEOTIDE SEQUENCE</scope>
    <source>
        <strain evidence="2">LV_2022a</strain>
    </source>
</reference>
<feature type="signal peptide" evidence="1">
    <location>
        <begin position="1"/>
        <end position="25"/>
    </location>
</feature>
<protein>
    <submittedName>
        <fullName evidence="2">Uncharacterized protein</fullName>
    </submittedName>
</protein>
<dbReference type="EMBL" id="JALJAT010000008">
    <property type="protein sequence ID" value="KAK4467769.1"/>
    <property type="molecule type" value="Genomic_DNA"/>
</dbReference>
<proteinExistence type="predicted"/>
<evidence type="ECO:0000256" key="1">
    <source>
        <dbReference type="SAM" id="SignalP"/>
    </source>
</evidence>
<dbReference type="Proteomes" id="UP001292079">
    <property type="component" value="Unassembled WGS sequence"/>
</dbReference>
<sequence>MNFIYTGLLLLTSLVSSSMIRLVTGEFSELHIPIRFNKNNMYLEMENHKFVLDKDDQLTMKDGDCVTTVDLAAPNAKELEARRVYRQVTRICTSWYTKAAKVNTDSTVKNLLLSCIVLISGFVLQAPLEFDGGNRKVTVGQEKFSLNSRNQMEIQIDDCKLILDFTPPNKTELTNEKGLRKVTAQLSNTLYLLRSTSGMDQNSIIVN</sequence>
<comment type="caution">
    <text evidence="2">The sequence shown here is derived from an EMBL/GenBank/DDBJ whole genome shotgun (WGS) entry which is preliminary data.</text>
</comment>
<name>A0AAE2D1K4_SCHME</name>
<keyword evidence="1" id="KW-0732">Signal</keyword>
<gene>
    <name evidence="2" type="ORF">MN116_008698</name>
</gene>
<reference evidence="2" key="1">
    <citation type="submission" date="2022-04" db="EMBL/GenBank/DDBJ databases">
        <authorList>
            <person name="Xu L."/>
            <person name="Lv Z."/>
        </authorList>
    </citation>
    <scope>NUCLEOTIDE SEQUENCE</scope>
    <source>
        <strain evidence="2">LV_2022a</strain>
    </source>
</reference>
<keyword evidence="3" id="KW-1185">Reference proteome</keyword>
<accession>A0AAE2D1K4</accession>
<evidence type="ECO:0000313" key="3">
    <source>
        <dbReference type="Proteomes" id="UP001292079"/>
    </source>
</evidence>
<feature type="chain" id="PRO_5041946158" evidence="1">
    <location>
        <begin position="26"/>
        <end position="207"/>
    </location>
</feature>
<organism evidence="2 3">
    <name type="scientific">Schistosoma mekongi</name>
    <name type="common">Parasitic worm</name>
    <dbReference type="NCBI Taxonomy" id="38744"/>
    <lineage>
        <taxon>Eukaryota</taxon>
        <taxon>Metazoa</taxon>
        <taxon>Spiralia</taxon>
        <taxon>Lophotrochozoa</taxon>
        <taxon>Platyhelminthes</taxon>
        <taxon>Trematoda</taxon>
        <taxon>Digenea</taxon>
        <taxon>Strigeidida</taxon>
        <taxon>Schistosomatoidea</taxon>
        <taxon>Schistosomatidae</taxon>
        <taxon>Schistosoma</taxon>
    </lineage>
</organism>
<evidence type="ECO:0000313" key="2">
    <source>
        <dbReference type="EMBL" id="KAK4467769.1"/>
    </source>
</evidence>
<dbReference type="AlphaFoldDB" id="A0AAE2D1K4"/>